<dbReference type="OrthoDB" id="5123955at2"/>
<evidence type="ECO:0008006" key="3">
    <source>
        <dbReference type="Google" id="ProtNLM"/>
    </source>
</evidence>
<dbReference type="KEGG" id="mant:BHD05_14275"/>
<sequence>MNAESTSAPRSRPSVLRRMLSAAAAIAVATFLALLGTGTSYALWNGEAVVDASSVSSGNVGLTINGAAAYALTGLDAERLAPGRSQAASLAIANTGTTRLSVTVSGTEVLAQSNSLAGFLTASLVPAADCAVATFVPAPLAGFTTTAAPVVLEPGETRQFCLAISLNAAAPPAAQGGGATFAMAINAVQVR</sequence>
<gene>
    <name evidence="1" type="ORF">BHD05_14275</name>
</gene>
<protein>
    <recommendedName>
        <fullName evidence="3">Ribosomally synthesized peptide with SipW-like signal peptide</fullName>
    </recommendedName>
</protein>
<reference evidence="1 2" key="1">
    <citation type="submission" date="2016-09" db="EMBL/GenBank/DDBJ databases">
        <title>Complete genome sequence of microbes from the polar regions.</title>
        <authorList>
            <person name="Liao L."/>
            <person name="Chen B."/>
        </authorList>
    </citation>
    <scope>NUCLEOTIDE SEQUENCE [LARGE SCALE GENOMIC DNA]</scope>
    <source>
        <strain evidence="1 2">ZS314</strain>
    </source>
</reference>
<dbReference type="RefSeq" id="WP_161887035.1">
    <property type="nucleotide sequence ID" value="NZ_CP017146.1"/>
</dbReference>
<organism evidence="1 2">
    <name type="scientific">Marisediminicola antarctica</name>
    <dbReference type="NCBI Taxonomy" id="674079"/>
    <lineage>
        <taxon>Bacteria</taxon>
        <taxon>Bacillati</taxon>
        <taxon>Actinomycetota</taxon>
        <taxon>Actinomycetes</taxon>
        <taxon>Micrococcales</taxon>
        <taxon>Microbacteriaceae</taxon>
        <taxon>Marisediminicola</taxon>
    </lineage>
</organism>
<name>A0A7L5AKN9_9MICO</name>
<dbReference type="Proteomes" id="UP000464507">
    <property type="component" value="Chromosome"/>
</dbReference>
<proteinExistence type="predicted"/>
<evidence type="ECO:0000313" key="1">
    <source>
        <dbReference type="EMBL" id="QHO70642.1"/>
    </source>
</evidence>
<evidence type="ECO:0000313" key="2">
    <source>
        <dbReference type="Proteomes" id="UP000464507"/>
    </source>
</evidence>
<accession>A0A7L5AKN9</accession>
<dbReference type="AlphaFoldDB" id="A0A7L5AKN9"/>
<dbReference type="EMBL" id="CP017146">
    <property type="protein sequence ID" value="QHO70642.1"/>
    <property type="molecule type" value="Genomic_DNA"/>
</dbReference>
<keyword evidence="2" id="KW-1185">Reference proteome</keyword>